<sequence length="357" mass="38564">MWFKKAHFSPPTTPSARAPAGGKPFDFVDEERRNKRLAVAGLVIVQTLFSLGTVFVKWTLKFTPVTPIILLLYREFSAAVILVALSSRYGAPLQKHFWHFLAAGFCFFLNQALFIVGVDLSGVVVASCIQPSQPIVTLAIAVLVGQERLDTNKCVGLGFAVFGAVWVVAGDMLMTGKSAAEAGKNSVVGDLCLIANCVAMGLCYVLVKQLNKMYSPLVVIAWIYAYAAVFLVFIALFFHPVGAEWLLPKQAIPVYLYLVLVVSVMGYITISWSNRHLDSSQVSSFTCLQPMVGVLGAAVFLSEMPTVGEALGGMLIIAGLLFTVSDGKGLKHVPSGRSLEPLEGDSTARNGEGLRRR</sequence>
<evidence type="ECO:0000256" key="1">
    <source>
        <dbReference type="ARBA" id="ARBA00004141"/>
    </source>
</evidence>
<comment type="subcellular location">
    <subcellularLocation>
        <location evidence="1">Membrane</location>
        <topology evidence="1">Multi-pass membrane protein</topology>
    </subcellularLocation>
</comment>
<proteinExistence type="inferred from homology"/>
<evidence type="ECO:0000313" key="9">
    <source>
        <dbReference type="EMBL" id="CAD9722219.1"/>
    </source>
</evidence>
<feature type="transmembrane region" description="Helical" evidence="7">
    <location>
        <begin position="282"/>
        <end position="301"/>
    </location>
</feature>
<gene>
    <name evidence="9" type="ORF">CROS1312_LOCUS1487</name>
</gene>
<feature type="region of interest" description="Disordered" evidence="6">
    <location>
        <begin position="1"/>
        <end position="23"/>
    </location>
</feature>
<accession>A0A7S2T8V5</accession>
<organism evidence="9">
    <name type="scientific">Chloropicon roscoffensis</name>
    <dbReference type="NCBI Taxonomy" id="1461544"/>
    <lineage>
        <taxon>Eukaryota</taxon>
        <taxon>Viridiplantae</taxon>
        <taxon>Chlorophyta</taxon>
        <taxon>Chloropicophyceae</taxon>
        <taxon>Chloropicales</taxon>
        <taxon>Chloropicaceae</taxon>
        <taxon>Chloropicon</taxon>
    </lineage>
</organism>
<evidence type="ECO:0000256" key="3">
    <source>
        <dbReference type="ARBA" id="ARBA00022692"/>
    </source>
</evidence>
<reference evidence="9" key="1">
    <citation type="submission" date="2021-01" db="EMBL/GenBank/DDBJ databases">
        <authorList>
            <person name="Corre E."/>
            <person name="Pelletier E."/>
            <person name="Niang G."/>
            <person name="Scheremetjew M."/>
            <person name="Finn R."/>
            <person name="Kale V."/>
            <person name="Holt S."/>
            <person name="Cochrane G."/>
            <person name="Meng A."/>
            <person name="Brown T."/>
            <person name="Cohen L."/>
        </authorList>
    </citation>
    <scope>NUCLEOTIDE SEQUENCE</scope>
    <source>
        <strain evidence="9">RCC2335</strain>
    </source>
</reference>
<dbReference type="GO" id="GO:0016020">
    <property type="term" value="C:membrane"/>
    <property type="evidence" value="ECO:0007669"/>
    <property type="project" value="UniProtKB-SubCell"/>
</dbReference>
<evidence type="ECO:0000256" key="5">
    <source>
        <dbReference type="ARBA" id="ARBA00023136"/>
    </source>
</evidence>
<dbReference type="InterPro" id="IPR037185">
    <property type="entry name" value="EmrE-like"/>
</dbReference>
<dbReference type="AlphaFoldDB" id="A0A7S2T8V5"/>
<feature type="transmembrane region" description="Helical" evidence="7">
    <location>
        <begin position="251"/>
        <end position="270"/>
    </location>
</feature>
<dbReference type="EMBL" id="HBHM01001894">
    <property type="protein sequence ID" value="CAD9722219.1"/>
    <property type="molecule type" value="Transcribed_RNA"/>
</dbReference>
<comment type="similarity">
    <text evidence="2">Belongs to the drug/metabolite transporter (DMT) superfamily. Plant drug/metabolite exporter (P-DME) (TC 2.A.7.4) family.</text>
</comment>
<feature type="transmembrane region" description="Helical" evidence="7">
    <location>
        <begin position="187"/>
        <end position="207"/>
    </location>
</feature>
<keyword evidence="5 7" id="KW-0472">Membrane</keyword>
<keyword evidence="4 7" id="KW-1133">Transmembrane helix</keyword>
<feature type="transmembrane region" description="Helical" evidence="7">
    <location>
        <begin position="156"/>
        <end position="175"/>
    </location>
</feature>
<feature type="transmembrane region" description="Helical" evidence="7">
    <location>
        <begin position="68"/>
        <end position="85"/>
    </location>
</feature>
<dbReference type="InterPro" id="IPR050638">
    <property type="entry name" value="AA-Vitamin_Transporters"/>
</dbReference>
<protein>
    <recommendedName>
        <fullName evidence="8">EamA domain-containing protein</fullName>
    </recommendedName>
</protein>
<dbReference type="PANTHER" id="PTHR32322">
    <property type="entry name" value="INNER MEMBRANE TRANSPORTER"/>
    <property type="match status" value="1"/>
</dbReference>
<evidence type="ECO:0000256" key="6">
    <source>
        <dbReference type="SAM" id="MobiDB-lite"/>
    </source>
</evidence>
<evidence type="ECO:0000256" key="7">
    <source>
        <dbReference type="SAM" id="Phobius"/>
    </source>
</evidence>
<feature type="transmembrane region" description="Helical" evidence="7">
    <location>
        <begin position="123"/>
        <end position="144"/>
    </location>
</feature>
<evidence type="ECO:0000256" key="2">
    <source>
        <dbReference type="ARBA" id="ARBA00007635"/>
    </source>
</evidence>
<feature type="region of interest" description="Disordered" evidence="6">
    <location>
        <begin position="335"/>
        <end position="357"/>
    </location>
</feature>
<feature type="transmembrane region" description="Helical" evidence="7">
    <location>
        <begin position="37"/>
        <end position="56"/>
    </location>
</feature>
<feature type="domain" description="EamA" evidence="8">
    <location>
        <begin position="40"/>
        <end position="168"/>
    </location>
</feature>
<dbReference type="InterPro" id="IPR000620">
    <property type="entry name" value="EamA_dom"/>
</dbReference>
<dbReference type="SUPFAM" id="SSF103481">
    <property type="entry name" value="Multidrug resistance efflux transporter EmrE"/>
    <property type="match status" value="2"/>
</dbReference>
<feature type="transmembrane region" description="Helical" evidence="7">
    <location>
        <begin position="97"/>
        <end position="117"/>
    </location>
</feature>
<dbReference type="PANTHER" id="PTHR32322:SF2">
    <property type="entry name" value="EAMA DOMAIN-CONTAINING PROTEIN"/>
    <property type="match status" value="1"/>
</dbReference>
<feature type="transmembrane region" description="Helical" evidence="7">
    <location>
        <begin position="307"/>
        <end position="324"/>
    </location>
</feature>
<evidence type="ECO:0000259" key="8">
    <source>
        <dbReference type="Pfam" id="PF00892"/>
    </source>
</evidence>
<feature type="transmembrane region" description="Helical" evidence="7">
    <location>
        <begin position="219"/>
        <end position="239"/>
    </location>
</feature>
<evidence type="ECO:0000256" key="4">
    <source>
        <dbReference type="ARBA" id="ARBA00022989"/>
    </source>
</evidence>
<feature type="domain" description="EamA" evidence="8">
    <location>
        <begin position="189"/>
        <end position="324"/>
    </location>
</feature>
<keyword evidence="3 7" id="KW-0812">Transmembrane</keyword>
<name>A0A7S2T8V5_9CHLO</name>
<dbReference type="Pfam" id="PF00892">
    <property type="entry name" value="EamA"/>
    <property type="match status" value="2"/>
</dbReference>